<dbReference type="OrthoDB" id="7875733at2"/>
<dbReference type="AlphaFoldDB" id="A0A504V238"/>
<evidence type="ECO:0000313" key="1">
    <source>
        <dbReference type="EMBL" id="TPP11333.1"/>
    </source>
</evidence>
<dbReference type="Proteomes" id="UP000316429">
    <property type="component" value="Unassembled WGS sequence"/>
</dbReference>
<accession>A0A504V238</accession>
<proteinExistence type="predicted"/>
<protein>
    <submittedName>
        <fullName evidence="1">Uncharacterized protein</fullName>
    </submittedName>
</protein>
<evidence type="ECO:0000313" key="2">
    <source>
        <dbReference type="Proteomes" id="UP000316429"/>
    </source>
</evidence>
<dbReference type="RefSeq" id="WP_140827924.1">
    <property type="nucleotide sequence ID" value="NZ_VFYP01000001.1"/>
</dbReference>
<name>A0A504V238_9HYPH</name>
<keyword evidence="2" id="KW-1185">Reference proteome</keyword>
<comment type="caution">
    <text evidence="1">The sequence shown here is derived from an EMBL/GenBank/DDBJ whole genome shotgun (WGS) entry which is preliminary data.</text>
</comment>
<sequence>MPPMTRAEIAAHPLFPSIEKQIAKHLIGIHLRTPRMSRLKASHRKWLMTQSLFALALRRRPDDPLSGLTATRFVETVMRLGAASRNTATGYLAELVAYKFLRDVPDVPDRRVRVLEATELSLGGMRSWFNGHMACLDRIDGGNREQMSIDHEAIFVIAQPLAADMLVDDPLWRDPPDSIGHFLWSDLGGMILHDLIARLDQVDREAPRVLAGPVTLAELSEIYQVSATNLKRMFKKAETDGLLGWEHPRRRGSLWLSQGFLDDYFTWQSAKFAALELAYHQACLELGLNATKDVVAA</sequence>
<dbReference type="EMBL" id="VFYP01000001">
    <property type="protein sequence ID" value="TPP11333.1"/>
    <property type="molecule type" value="Genomic_DNA"/>
</dbReference>
<reference evidence="1 2" key="1">
    <citation type="submission" date="2019-06" db="EMBL/GenBank/DDBJ databases">
        <title>Rhizobium sp. CL12 isolated from roots of soybean.</title>
        <authorList>
            <person name="Wang C."/>
        </authorList>
    </citation>
    <scope>NUCLEOTIDE SEQUENCE [LARGE SCALE GENOMIC DNA]</scope>
    <source>
        <strain evidence="1 2">CL12</strain>
    </source>
</reference>
<gene>
    <name evidence="1" type="ORF">FJQ55_11135</name>
</gene>
<organism evidence="1 2">
    <name type="scientific">Rhizobium glycinendophyticum</name>
    <dbReference type="NCBI Taxonomy" id="2589807"/>
    <lineage>
        <taxon>Bacteria</taxon>
        <taxon>Pseudomonadati</taxon>
        <taxon>Pseudomonadota</taxon>
        <taxon>Alphaproteobacteria</taxon>
        <taxon>Hyphomicrobiales</taxon>
        <taxon>Rhizobiaceae</taxon>
        <taxon>Rhizobium/Agrobacterium group</taxon>
        <taxon>Rhizobium</taxon>
    </lineage>
</organism>